<accession>A0A367L8V4</accession>
<evidence type="ECO:0000256" key="1">
    <source>
        <dbReference type="SAM" id="MobiDB-lite"/>
    </source>
</evidence>
<keyword evidence="3" id="KW-1185">Reference proteome</keyword>
<proteinExistence type="predicted"/>
<gene>
    <name evidence="2" type="ORF">L249_5198</name>
</gene>
<protein>
    <submittedName>
        <fullName evidence="2">Uncharacterized protein</fullName>
    </submittedName>
</protein>
<sequence length="100" mass="11154">MRRNATRDSVRTISTLVSRSIRISVFLLTRTRPTSRKPLMRLPSFVPHRQTAFPPLGPNPAIRSMSKPPMLPSLAATARNHGTADENTASSETRQHKPLI</sequence>
<feature type="region of interest" description="Disordered" evidence="1">
    <location>
        <begin position="50"/>
        <end position="100"/>
    </location>
</feature>
<dbReference type="EMBL" id="LKCN02000011">
    <property type="protein sequence ID" value="RCI10849.1"/>
    <property type="molecule type" value="Genomic_DNA"/>
</dbReference>
<name>A0A367L8V4_9HYPO</name>
<reference evidence="2 3" key="1">
    <citation type="journal article" date="2015" name="BMC Genomics">
        <title>Insights from the genome of Ophiocordyceps polyrhachis-furcata to pathogenicity and host specificity in insect fungi.</title>
        <authorList>
            <person name="Wichadakul D."/>
            <person name="Kobmoo N."/>
            <person name="Ingsriswang S."/>
            <person name="Tangphatsornruang S."/>
            <person name="Chantasingh D."/>
            <person name="Luangsa-ard J.J."/>
            <person name="Eurwilaichitr L."/>
        </authorList>
    </citation>
    <scope>NUCLEOTIDE SEQUENCE [LARGE SCALE GENOMIC DNA]</scope>
    <source>
        <strain evidence="2 3">BCC 54312</strain>
    </source>
</reference>
<organism evidence="2 3">
    <name type="scientific">Ophiocordyceps polyrhachis-furcata BCC 54312</name>
    <dbReference type="NCBI Taxonomy" id="1330021"/>
    <lineage>
        <taxon>Eukaryota</taxon>
        <taxon>Fungi</taxon>
        <taxon>Dikarya</taxon>
        <taxon>Ascomycota</taxon>
        <taxon>Pezizomycotina</taxon>
        <taxon>Sordariomycetes</taxon>
        <taxon>Hypocreomycetidae</taxon>
        <taxon>Hypocreales</taxon>
        <taxon>Ophiocordycipitaceae</taxon>
        <taxon>Ophiocordyceps</taxon>
    </lineage>
</organism>
<dbReference type="Proteomes" id="UP000253664">
    <property type="component" value="Unassembled WGS sequence"/>
</dbReference>
<dbReference type="AlphaFoldDB" id="A0A367L8V4"/>
<comment type="caution">
    <text evidence="2">The sequence shown here is derived from an EMBL/GenBank/DDBJ whole genome shotgun (WGS) entry which is preliminary data.</text>
</comment>
<evidence type="ECO:0000313" key="3">
    <source>
        <dbReference type="Proteomes" id="UP000253664"/>
    </source>
</evidence>
<evidence type="ECO:0000313" key="2">
    <source>
        <dbReference type="EMBL" id="RCI10849.1"/>
    </source>
</evidence>